<gene>
    <name evidence="3" type="ORF">EYC80_007352</name>
</gene>
<proteinExistence type="predicted"/>
<keyword evidence="4" id="KW-1185">Reference proteome</keyword>
<dbReference type="PANTHER" id="PTHR42077">
    <property type="entry name" value="YALI0F30239P"/>
    <property type="match status" value="1"/>
</dbReference>
<dbReference type="EMBL" id="VIGI01000012">
    <property type="protein sequence ID" value="KAB8292988.1"/>
    <property type="molecule type" value="Genomic_DNA"/>
</dbReference>
<name>A0A5N6JUE6_MONLA</name>
<reference evidence="3 4" key="1">
    <citation type="submission" date="2019-06" db="EMBL/GenBank/DDBJ databases">
        <title>Genome Sequence of the Brown Rot Fungal Pathogen Monilinia laxa.</title>
        <authorList>
            <person name="De Miccolis Angelini R.M."/>
            <person name="Landi L."/>
            <person name="Abate D."/>
            <person name="Pollastro S."/>
            <person name="Romanazzi G."/>
            <person name="Faretra F."/>
        </authorList>
    </citation>
    <scope>NUCLEOTIDE SEQUENCE [LARGE SCALE GENOMIC DNA]</scope>
    <source>
        <strain evidence="3 4">Mlax316</strain>
    </source>
</reference>
<dbReference type="PANTHER" id="PTHR42077:SF1">
    <property type="entry name" value="YALI0F30239P"/>
    <property type="match status" value="1"/>
</dbReference>
<dbReference type="OrthoDB" id="4083871at2759"/>
<evidence type="ECO:0000313" key="4">
    <source>
        <dbReference type="Proteomes" id="UP000326757"/>
    </source>
</evidence>
<keyword evidence="2" id="KW-1133">Transmembrane helix</keyword>
<dbReference type="Proteomes" id="UP000326757">
    <property type="component" value="Unassembled WGS sequence"/>
</dbReference>
<dbReference type="AlphaFoldDB" id="A0A5N6JUE6"/>
<sequence length="132" mass="14323">MAWGSSSKAPPPPRSALSKLLPLLIFFVVVGAFAFIGYQVYLVTQQVSKSASDKMAAKNVSFTKDGVKVGVKQMKNESYVDKTQGFLVKAWNLSSWPAYQSRLGWGKETGNGNGNGGKVEARKPFSRSSSTR</sequence>
<evidence type="ECO:0000313" key="3">
    <source>
        <dbReference type="EMBL" id="KAB8292988.1"/>
    </source>
</evidence>
<evidence type="ECO:0000256" key="2">
    <source>
        <dbReference type="SAM" id="Phobius"/>
    </source>
</evidence>
<keyword evidence="2" id="KW-0812">Transmembrane</keyword>
<feature type="compositionally biased region" description="Gly residues" evidence="1">
    <location>
        <begin position="107"/>
        <end position="117"/>
    </location>
</feature>
<comment type="caution">
    <text evidence="3">The sequence shown here is derived from an EMBL/GenBank/DDBJ whole genome shotgun (WGS) entry which is preliminary data.</text>
</comment>
<keyword evidence="2" id="KW-0472">Membrane</keyword>
<protein>
    <submittedName>
        <fullName evidence="3">Uncharacterized protein</fullName>
    </submittedName>
</protein>
<evidence type="ECO:0000256" key="1">
    <source>
        <dbReference type="SAM" id="MobiDB-lite"/>
    </source>
</evidence>
<accession>A0A5N6JUE6</accession>
<feature type="transmembrane region" description="Helical" evidence="2">
    <location>
        <begin position="20"/>
        <end position="44"/>
    </location>
</feature>
<feature type="region of interest" description="Disordered" evidence="1">
    <location>
        <begin position="107"/>
        <end position="132"/>
    </location>
</feature>
<organism evidence="3 4">
    <name type="scientific">Monilinia laxa</name>
    <name type="common">Brown rot fungus</name>
    <name type="synonym">Sclerotinia laxa</name>
    <dbReference type="NCBI Taxonomy" id="61186"/>
    <lineage>
        <taxon>Eukaryota</taxon>
        <taxon>Fungi</taxon>
        <taxon>Dikarya</taxon>
        <taxon>Ascomycota</taxon>
        <taxon>Pezizomycotina</taxon>
        <taxon>Leotiomycetes</taxon>
        <taxon>Helotiales</taxon>
        <taxon>Sclerotiniaceae</taxon>
        <taxon>Monilinia</taxon>
    </lineage>
</organism>